<name>A0A9P6UK21_9FUNG</name>
<dbReference type="AlphaFoldDB" id="A0A9P6UK21"/>
<feature type="non-terminal residue" evidence="2">
    <location>
        <position position="1"/>
    </location>
</feature>
<feature type="transmembrane region" description="Helical" evidence="1">
    <location>
        <begin position="38"/>
        <end position="58"/>
    </location>
</feature>
<evidence type="ECO:0000313" key="2">
    <source>
        <dbReference type="EMBL" id="KAG0306685.1"/>
    </source>
</evidence>
<protein>
    <submittedName>
        <fullName evidence="2">Uncharacterized protein</fullName>
    </submittedName>
</protein>
<sequence length="112" mass="12443">DRMVAVLFFLALSLILHFVMDMLALVGAIKKSAGALKSAFGLWMLLAFLSTLGVLGLVLEERTSEQDEALMPIVWDYLIFLAYGVVMYQCRQLLERQTDEEESTAPLLGGSQ</sequence>
<comment type="caution">
    <text evidence="2">The sequence shown here is derived from an EMBL/GenBank/DDBJ whole genome shotgun (WGS) entry which is preliminary data.</text>
</comment>
<evidence type="ECO:0000313" key="3">
    <source>
        <dbReference type="Proteomes" id="UP000738325"/>
    </source>
</evidence>
<proteinExistence type="predicted"/>
<keyword evidence="1" id="KW-0812">Transmembrane</keyword>
<organism evidence="2 3">
    <name type="scientific">Dissophora globulifera</name>
    <dbReference type="NCBI Taxonomy" id="979702"/>
    <lineage>
        <taxon>Eukaryota</taxon>
        <taxon>Fungi</taxon>
        <taxon>Fungi incertae sedis</taxon>
        <taxon>Mucoromycota</taxon>
        <taxon>Mortierellomycotina</taxon>
        <taxon>Mortierellomycetes</taxon>
        <taxon>Mortierellales</taxon>
        <taxon>Mortierellaceae</taxon>
        <taxon>Dissophora</taxon>
    </lineage>
</organism>
<feature type="transmembrane region" description="Helical" evidence="1">
    <location>
        <begin position="70"/>
        <end position="88"/>
    </location>
</feature>
<evidence type="ECO:0000256" key="1">
    <source>
        <dbReference type="SAM" id="Phobius"/>
    </source>
</evidence>
<accession>A0A9P6UK21</accession>
<dbReference type="EMBL" id="JAAAIP010001446">
    <property type="protein sequence ID" value="KAG0306685.1"/>
    <property type="molecule type" value="Genomic_DNA"/>
</dbReference>
<dbReference type="Proteomes" id="UP000738325">
    <property type="component" value="Unassembled WGS sequence"/>
</dbReference>
<gene>
    <name evidence="2" type="ORF">BGZ99_001706</name>
</gene>
<keyword evidence="1" id="KW-1133">Transmembrane helix</keyword>
<dbReference type="OrthoDB" id="10371376at2759"/>
<keyword evidence="1" id="KW-0472">Membrane</keyword>
<reference evidence="2" key="1">
    <citation type="journal article" date="2020" name="Fungal Divers.">
        <title>Resolving the Mortierellaceae phylogeny through synthesis of multi-gene phylogenetics and phylogenomics.</title>
        <authorList>
            <person name="Vandepol N."/>
            <person name="Liber J."/>
            <person name="Desiro A."/>
            <person name="Na H."/>
            <person name="Kennedy M."/>
            <person name="Barry K."/>
            <person name="Grigoriev I.V."/>
            <person name="Miller A.N."/>
            <person name="O'Donnell K."/>
            <person name="Stajich J.E."/>
            <person name="Bonito G."/>
        </authorList>
    </citation>
    <scope>NUCLEOTIDE SEQUENCE</scope>
    <source>
        <strain evidence="2">REB-010B</strain>
    </source>
</reference>
<keyword evidence="3" id="KW-1185">Reference proteome</keyword>